<feature type="domain" description="Alginate export" evidence="2">
    <location>
        <begin position="51"/>
        <end position="454"/>
    </location>
</feature>
<keyword evidence="4" id="KW-1185">Reference proteome</keyword>
<accession>A0A245ZF27</accession>
<dbReference type="AlphaFoldDB" id="A0A245ZF27"/>
<name>A0A245ZF27_9SPHN</name>
<evidence type="ECO:0000256" key="1">
    <source>
        <dbReference type="SAM" id="SignalP"/>
    </source>
</evidence>
<feature type="signal peptide" evidence="1">
    <location>
        <begin position="1"/>
        <end position="33"/>
    </location>
</feature>
<sequence>MFRVLKKSVHTGAGRLGTCAAAAMALSTAPAAAKDKANPLLKLAGAPAGLTLRGSYRSRIEVLDNQARASGPENDFMWSHRAILFAEYDTGPIRIGGELRDARAAGQRPNSTAGVGEVNSLEPVQAYLAADLGELFSAGSTAALTLGRVTLEIGSGRQIAEPDFPNSVNSYTGAVFEWNSQAEDRLVGFWTMPSTRLPNKPSDVHANGVKLDRMSDDLSLYGLSFTKADLFGGALGEAYALRLEEQDSPEYPTRNRRLTILGARVSRAPARGKLDFEVEAIRQVGLARASARPADENDREVEAYLVHVEIGRKGTDDWSIRPSLQFDIATGDDRDPTKLTRFDPLFGAPRGDFGPTSLYGAVTRSNLMSVGARVEVTPSKRTDAALMTRALWLNSPVDSFAATGVQDRTGASGRWAGVQFEGRVRHWILPKRLRVEGGAAWLAKGRFLRDAPNVSCRGDSHFGYLDLTVSF</sequence>
<dbReference type="Pfam" id="PF13372">
    <property type="entry name" value="Alginate_exp"/>
    <property type="match status" value="1"/>
</dbReference>
<dbReference type="EMBL" id="NBBJ01000006">
    <property type="protein sequence ID" value="OWK28319.1"/>
    <property type="molecule type" value="Genomic_DNA"/>
</dbReference>
<dbReference type="InterPro" id="IPR025388">
    <property type="entry name" value="Alginate_export_dom"/>
</dbReference>
<dbReference type="InterPro" id="IPR053728">
    <property type="entry name" value="Alginate_Permeability_Chnl"/>
</dbReference>
<dbReference type="RefSeq" id="WP_169715738.1">
    <property type="nucleotide sequence ID" value="NZ_NBBJ01000006.1"/>
</dbReference>
<evidence type="ECO:0000313" key="3">
    <source>
        <dbReference type="EMBL" id="OWK28319.1"/>
    </source>
</evidence>
<feature type="chain" id="PRO_5012354201" description="Alginate export domain-containing protein" evidence="1">
    <location>
        <begin position="34"/>
        <end position="471"/>
    </location>
</feature>
<organism evidence="3 4">
    <name type="scientific">Sphingomonas mucosissima</name>
    <dbReference type="NCBI Taxonomy" id="370959"/>
    <lineage>
        <taxon>Bacteria</taxon>
        <taxon>Pseudomonadati</taxon>
        <taxon>Pseudomonadota</taxon>
        <taxon>Alphaproteobacteria</taxon>
        <taxon>Sphingomonadales</taxon>
        <taxon>Sphingomonadaceae</taxon>
        <taxon>Sphingomonas</taxon>
    </lineage>
</organism>
<evidence type="ECO:0000313" key="4">
    <source>
        <dbReference type="Proteomes" id="UP000197783"/>
    </source>
</evidence>
<gene>
    <name evidence="3" type="ORF">SPMU_31750</name>
</gene>
<comment type="caution">
    <text evidence="3">The sequence shown here is derived from an EMBL/GenBank/DDBJ whole genome shotgun (WGS) entry which is preliminary data.</text>
</comment>
<dbReference type="Gene3D" id="2.40.160.100">
    <property type="match status" value="1"/>
</dbReference>
<keyword evidence="1" id="KW-0732">Signal</keyword>
<reference evidence="3 4" key="1">
    <citation type="submission" date="2017-03" db="EMBL/GenBank/DDBJ databases">
        <title>Genome sequence of Sphingomonas mucosissima DSM 17494.</title>
        <authorList>
            <person name="Poehlein A."/>
            <person name="Wuebbeler J.H."/>
            <person name="Steinbuechel A."/>
            <person name="Daniel R."/>
        </authorList>
    </citation>
    <scope>NUCLEOTIDE SEQUENCE [LARGE SCALE GENOMIC DNA]</scope>
    <source>
        <strain evidence="3 4">DSM 17494</strain>
    </source>
</reference>
<dbReference type="Proteomes" id="UP000197783">
    <property type="component" value="Unassembled WGS sequence"/>
</dbReference>
<proteinExistence type="predicted"/>
<protein>
    <recommendedName>
        <fullName evidence="2">Alginate export domain-containing protein</fullName>
    </recommendedName>
</protein>
<evidence type="ECO:0000259" key="2">
    <source>
        <dbReference type="Pfam" id="PF13372"/>
    </source>
</evidence>